<proteinExistence type="inferred from homology"/>
<evidence type="ECO:0008006" key="4">
    <source>
        <dbReference type="Google" id="ProtNLM"/>
    </source>
</evidence>
<keyword evidence="3" id="KW-1185">Reference proteome</keyword>
<evidence type="ECO:0000313" key="3">
    <source>
        <dbReference type="Proteomes" id="UP000235701"/>
    </source>
</evidence>
<comment type="similarity">
    <text evidence="1">Belongs to the LOR family.</text>
</comment>
<dbReference type="InterPro" id="IPR007612">
    <property type="entry name" value="LOR"/>
</dbReference>
<protein>
    <recommendedName>
        <fullName evidence="4">LURP-one-related family protein</fullName>
    </recommendedName>
</protein>
<organism evidence="2 3">
    <name type="scientific">Aerococcus viridans</name>
    <dbReference type="NCBI Taxonomy" id="1377"/>
    <lineage>
        <taxon>Bacteria</taxon>
        <taxon>Bacillati</taxon>
        <taxon>Bacillota</taxon>
        <taxon>Bacilli</taxon>
        <taxon>Lactobacillales</taxon>
        <taxon>Aerococcaceae</taxon>
        <taxon>Aerococcus</taxon>
    </lineage>
</organism>
<comment type="caution">
    <text evidence="2">The sequence shown here is derived from an EMBL/GenBank/DDBJ whole genome shotgun (WGS) entry which is preliminary data.</text>
</comment>
<dbReference type="AlphaFoldDB" id="A0A2N6UFJ3"/>
<dbReference type="Gene3D" id="2.40.160.200">
    <property type="entry name" value="LURP1-related"/>
    <property type="match status" value="1"/>
</dbReference>
<sequence>MKLYMKQKVFSLKQDFNIYDHNQTPLFRISGKLFSLGRQLRIYDALTDEELAYVKETLFRLLTQLKIYRDNDYVATIQQKLTFFKTKMAIQDLGWTIEGDFLDWHYVIKDADHQTIAEVEAKLLSWSDTFEITIDDTEVDPIVVLAIILAIDTIRDKQQSG</sequence>
<reference evidence="2 3" key="1">
    <citation type="submission" date="2017-09" db="EMBL/GenBank/DDBJ databases">
        <title>Bacterial strain isolated from the female urinary microbiota.</title>
        <authorList>
            <person name="Thomas-White K."/>
            <person name="Kumar N."/>
            <person name="Forster S."/>
            <person name="Putonti C."/>
            <person name="Lawley T."/>
            <person name="Wolfe A.J."/>
        </authorList>
    </citation>
    <scope>NUCLEOTIDE SEQUENCE [LARGE SCALE GENOMIC DNA]</scope>
    <source>
        <strain evidence="2 3">UMB0240</strain>
    </source>
</reference>
<accession>A0A2N6UFJ3</accession>
<dbReference type="OrthoDB" id="652307at2"/>
<dbReference type="RefSeq" id="WP_102198802.1">
    <property type="nucleotide sequence ID" value="NZ_PNHQ01000003.1"/>
</dbReference>
<dbReference type="Pfam" id="PF04525">
    <property type="entry name" value="LOR"/>
    <property type="match status" value="1"/>
</dbReference>
<dbReference type="InterPro" id="IPR038595">
    <property type="entry name" value="LOR_sf"/>
</dbReference>
<dbReference type="EMBL" id="PNHQ01000003">
    <property type="protein sequence ID" value="PMC80317.1"/>
    <property type="molecule type" value="Genomic_DNA"/>
</dbReference>
<dbReference type="Proteomes" id="UP000235701">
    <property type="component" value="Unassembled WGS sequence"/>
</dbReference>
<name>A0A2N6UFJ3_9LACT</name>
<dbReference type="SUPFAM" id="SSF54518">
    <property type="entry name" value="Tubby C-terminal domain-like"/>
    <property type="match status" value="1"/>
</dbReference>
<evidence type="ECO:0000256" key="1">
    <source>
        <dbReference type="ARBA" id="ARBA00005437"/>
    </source>
</evidence>
<evidence type="ECO:0000313" key="2">
    <source>
        <dbReference type="EMBL" id="PMC80317.1"/>
    </source>
</evidence>
<gene>
    <name evidence="2" type="ORF">CJ191_01800</name>
</gene>
<dbReference type="InterPro" id="IPR025659">
    <property type="entry name" value="Tubby-like_C"/>
</dbReference>